<dbReference type="PANTHER" id="PTHR45774">
    <property type="entry name" value="BTB/POZ DOMAIN-CONTAINING"/>
    <property type="match status" value="1"/>
</dbReference>
<name>A0A914I1G8_GLORO</name>
<dbReference type="Pfam" id="PF00651">
    <property type="entry name" value="BTB"/>
    <property type="match status" value="1"/>
</dbReference>
<reference evidence="3" key="1">
    <citation type="submission" date="2022-11" db="UniProtKB">
        <authorList>
            <consortium name="WormBaseParasite"/>
        </authorList>
    </citation>
    <scope>IDENTIFICATION</scope>
</reference>
<dbReference type="GO" id="GO:0022008">
    <property type="term" value="P:neurogenesis"/>
    <property type="evidence" value="ECO:0007669"/>
    <property type="project" value="TreeGrafter"/>
</dbReference>
<evidence type="ECO:0000313" key="2">
    <source>
        <dbReference type="Proteomes" id="UP000887572"/>
    </source>
</evidence>
<dbReference type="PANTHER" id="PTHR45774:SF3">
    <property type="entry name" value="BTB (POZ) DOMAIN-CONTAINING 2B-RELATED"/>
    <property type="match status" value="1"/>
</dbReference>
<proteinExistence type="predicted"/>
<dbReference type="SMART" id="SM00225">
    <property type="entry name" value="BTB"/>
    <property type="match status" value="1"/>
</dbReference>
<dbReference type="GO" id="GO:0000932">
    <property type="term" value="C:P-body"/>
    <property type="evidence" value="ECO:0007669"/>
    <property type="project" value="TreeGrafter"/>
</dbReference>
<dbReference type="InterPro" id="IPR011333">
    <property type="entry name" value="SKP1/BTB/POZ_sf"/>
</dbReference>
<dbReference type="AlphaFoldDB" id="A0A914I1G8"/>
<protein>
    <submittedName>
        <fullName evidence="3">BTB domain-containing protein</fullName>
    </submittedName>
</protein>
<accession>A0A914I1G8</accession>
<dbReference type="InterPro" id="IPR000210">
    <property type="entry name" value="BTB/POZ_dom"/>
</dbReference>
<dbReference type="SUPFAM" id="SSF54695">
    <property type="entry name" value="POZ domain"/>
    <property type="match status" value="1"/>
</dbReference>
<feature type="domain" description="BTB" evidence="1">
    <location>
        <begin position="21"/>
        <end position="98"/>
    </location>
</feature>
<keyword evidence="2" id="KW-1185">Reference proteome</keyword>
<organism evidence="2 3">
    <name type="scientific">Globodera rostochiensis</name>
    <name type="common">Golden nematode worm</name>
    <name type="synonym">Heterodera rostochiensis</name>
    <dbReference type="NCBI Taxonomy" id="31243"/>
    <lineage>
        <taxon>Eukaryota</taxon>
        <taxon>Metazoa</taxon>
        <taxon>Ecdysozoa</taxon>
        <taxon>Nematoda</taxon>
        <taxon>Chromadorea</taxon>
        <taxon>Rhabditida</taxon>
        <taxon>Tylenchina</taxon>
        <taxon>Tylenchomorpha</taxon>
        <taxon>Tylenchoidea</taxon>
        <taxon>Heteroderidae</taxon>
        <taxon>Heteroderinae</taxon>
        <taxon>Globodera</taxon>
    </lineage>
</organism>
<dbReference type="Gene3D" id="3.30.710.10">
    <property type="entry name" value="Potassium Channel Kv1.1, Chain A"/>
    <property type="match status" value="1"/>
</dbReference>
<dbReference type="Proteomes" id="UP000887572">
    <property type="component" value="Unplaced"/>
</dbReference>
<dbReference type="PROSITE" id="PS50097">
    <property type="entry name" value="BTB"/>
    <property type="match status" value="1"/>
</dbReference>
<evidence type="ECO:0000259" key="1">
    <source>
        <dbReference type="PROSITE" id="PS50097"/>
    </source>
</evidence>
<dbReference type="GO" id="GO:0005829">
    <property type="term" value="C:cytosol"/>
    <property type="evidence" value="ECO:0007669"/>
    <property type="project" value="TreeGrafter"/>
</dbReference>
<evidence type="ECO:0000313" key="3">
    <source>
        <dbReference type="WBParaSite" id="Gr19_v10_g6006.t1"/>
    </source>
</evidence>
<dbReference type="WBParaSite" id="Gr19_v10_g6006.t1">
    <property type="protein sequence ID" value="Gr19_v10_g6006.t1"/>
    <property type="gene ID" value="Gr19_v10_g6006"/>
</dbReference>
<sequence>MSKSASSLERMKHLLDTGIGADVHFLVGGGDEKELLPAHKVILMAASDVFAAMFPFDEENAKSAAAGTAKEVKPVEVPDVEAGAFKVMLSFIYADDLSGLNGDNAVVVLYAAKIYEVAGLIKACVDFPIWKLNNVFFALDRARFLEEEVLLLIN</sequence>